<proteinExistence type="predicted"/>
<gene>
    <name evidence="2" type="ORF">E6C64_06985</name>
</gene>
<dbReference type="SMART" id="SM00849">
    <property type="entry name" value="Lactamase_B"/>
    <property type="match status" value="1"/>
</dbReference>
<name>A0A4S4FMP1_9MICO</name>
<dbReference type="Gene3D" id="3.60.15.10">
    <property type="entry name" value="Ribonuclease Z/Hydroxyacylglutathione hydrolase-like"/>
    <property type="match status" value="1"/>
</dbReference>
<dbReference type="RefSeq" id="WP_136426910.1">
    <property type="nucleotide sequence ID" value="NZ_SSSM01000003.1"/>
</dbReference>
<dbReference type="OrthoDB" id="3190691at2"/>
<dbReference type="InterPro" id="IPR050114">
    <property type="entry name" value="UPF0173_UPF0282_UlaG_hydrolase"/>
</dbReference>
<dbReference type="GO" id="GO:0016787">
    <property type="term" value="F:hydrolase activity"/>
    <property type="evidence" value="ECO:0007669"/>
    <property type="project" value="UniProtKB-KW"/>
</dbReference>
<protein>
    <submittedName>
        <fullName evidence="2">MBL fold metallo-hydrolase</fullName>
    </submittedName>
</protein>
<reference evidence="2 3" key="1">
    <citation type="submission" date="2019-04" db="EMBL/GenBank/DDBJ databases">
        <authorList>
            <person name="Jiang L."/>
        </authorList>
    </citation>
    <scope>NUCLEOTIDE SEQUENCE [LARGE SCALE GENOMIC DNA]</scope>
    <source>
        <strain evidence="2 3">YIM 131853</strain>
    </source>
</reference>
<sequence>MRVTKLEHATLKIEHSGSVLVIDPGVFTTPLVDQGDVVAIVLTHEHPDHWTPDQLTRLITRNPEAVIFGPQGVANAAKDFSIDVVAAGDTRQVGPFTLEFFGEKHAVIHESIPVPDNVGVLVNGTLFYPGDAFTVPAVEVDTLAAPAGAPWLKVGEAMDYVVAVAPKRAFPTHDMTLSVAGRNMHGDRLKSSVEKVGGEWFPLEPFQFIDI</sequence>
<keyword evidence="3" id="KW-1185">Reference proteome</keyword>
<dbReference type="InterPro" id="IPR036866">
    <property type="entry name" value="RibonucZ/Hydroxyglut_hydro"/>
</dbReference>
<keyword evidence="2" id="KW-0378">Hydrolase</keyword>
<evidence type="ECO:0000259" key="1">
    <source>
        <dbReference type="SMART" id="SM00849"/>
    </source>
</evidence>
<accession>A0A4S4FMP1</accession>
<evidence type="ECO:0000313" key="3">
    <source>
        <dbReference type="Proteomes" id="UP000309133"/>
    </source>
</evidence>
<dbReference type="PANTHER" id="PTHR43546">
    <property type="entry name" value="UPF0173 METAL-DEPENDENT HYDROLASE MJ1163-RELATED"/>
    <property type="match status" value="1"/>
</dbReference>
<dbReference type="EMBL" id="SSSM01000003">
    <property type="protein sequence ID" value="THG31790.1"/>
    <property type="molecule type" value="Genomic_DNA"/>
</dbReference>
<dbReference type="InterPro" id="IPR001279">
    <property type="entry name" value="Metallo-B-lactamas"/>
</dbReference>
<dbReference type="PANTHER" id="PTHR43546:SF3">
    <property type="entry name" value="UPF0173 METAL-DEPENDENT HYDROLASE MJ1163"/>
    <property type="match status" value="1"/>
</dbReference>
<organism evidence="2 3">
    <name type="scientific">Naasia lichenicola</name>
    <dbReference type="NCBI Taxonomy" id="2565933"/>
    <lineage>
        <taxon>Bacteria</taxon>
        <taxon>Bacillati</taxon>
        <taxon>Actinomycetota</taxon>
        <taxon>Actinomycetes</taxon>
        <taxon>Micrococcales</taxon>
        <taxon>Microbacteriaceae</taxon>
        <taxon>Naasia</taxon>
    </lineage>
</organism>
<feature type="domain" description="Metallo-beta-lactamase" evidence="1">
    <location>
        <begin position="7"/>
        <end position="173"/>
    </location>
</feature>
<dbReference type="SUPFAM" id="SSF56281">
    <property type="entry name" value="Metallo-hydrolase/oxidoreductase"/>
    <property type="match status" value="1"/>
</dbReference>
<evidence type="ECO:0000313" key="2">
    <source>
        <dbReference type="EMBL" id="THG31790.1"/>
    </source>
</evidence>
<dbReference type="Pfam" id="PF13483">
    <property type="entry name" value="Lactamase_B_3"/>
    <property type="match status" value="1"/>
</dbReference>
<dbReference type="Proteomes" id="UP000309133">
    <property type="component" value="Unassembled WGS sequence"/>
</dbReference>
<dbReference type="AlphaFoldDB" id="A0A4S4FMP1"/>
<comment type="caution">
    <text evidence="2">The sequence shown here is derived from an EMBL/GenBank/DDBJ whole genome shotgun (WGS) entry which is preliminary data.</text>
</comment>